<dbReference type="AlphaFoldDB" id="A0AAQ3SKG6"/>
<reference evidence="1 2" key="1">
    <citation type="submission" date="2024-02" db="EMBL/GenBank/DDBJ databases">
        <title>High-quality chromosome-scale genome assembly of Pensacola bahiagrass (Paspalum notatum Flugge var. saurae).</title>
        <authorList>
            <person name="Vega J.M."/>
            <person name="Podio M."/>
            <person name="Orjuela J."/>
            <person name="Siena L.A."/>
            <person name="Pessino S.C."/>
            <person name="Combes M.C."/>
            <person name="Mariac C."/>
            <person name="Albertini E."/>
            <person name="Pupilli F."/>
            <person name="Ortiz J.P.A."/>
            <person name="Leblanc O."/>
        </authorList>
    </citation>
    <scope>NUCLEOTIDE SEQUENCE [LARGE SCALE GENOMIC DNA]</scope>
    <source>
        <strain evidence="1">R1</strain>
        <tissue evidence="1">Leaf</tissue>
    </source>
</reference>
<evidence type="ECO:0000313" key="2">
    <source>
        <dbReference type="Proteomes" id="UP001341281"/>
    </source>
</evidence>
<organism evidence="1 2">
    <name type="scientific">Paspalum notatum var. saurae</name>
    <dbReference type="NCBI Taxonomy" id="547442"/>
    <lineage>
        <taxon>Eukaryota</taxon>
        <taxon>Viridiplantae</taxon>
        <taxon>Streptophyta</taxon>
        <taxon>Embryophyta</taxon>
        <taxon>Tracheophyta</taxon>
        <taxon>Spermatophyta</taxon>
        <taxon>Magnoliopsida</taxon>
        <taxon>Liliopsida</taxon>
        <taxon>Poales</taxon>
        <taxon>Poaceae</taxon>
        <taxon>PACMAD clade</taxon>
        <taxon>Panicoideae</taxon>
        <taxon>Andropogonodae</taxon>
        <taxon>Paspaleae</taxon>
        <taxon>Paspalinae</taxon>
        <taxon>Paspalum</taxon>
    </lineage>
</organism>
<accession>A0AAQ3SKG6</accession>
<dbReference type="InterPro" id="IPR004242">
    <property type="entry name" value="Transposase_21"/>
</dbReference>
<dbReference type="Pfam" id="PF02992">
    <property type="entry name" value="Transposase_21"/>
    <property type="match status" value="1"/>
</dbReference>
<protein>
    <submittedName>
        <fullName evidence="1">Uncharacterized protein</fullName>
    </submittedName>
</protein>
<dbReference type="EMBL" id="CP144745">
    <property type="protein sequence ID" value="WVZ53055.1"/>
    <property type="molecule type" value="Genomic_DNA"/>
</dbReference>
<proteinExistence type="predicted"/>
<gene>
    <name evidence="1" type="ORF">U9M48_004045</name>
</gene>
<dbReference type="Proteomes" id="UP001341281">
    <property type="component" value="Chromosome 01"/>
</dbReference>
<evidence type="ECO:0000313" key="1">
    <source>
        <dbReference type="EMBL" id="WVZ53055.1"/>
    </source>
</evidence>
<keyword evidence="2" id="KW-1185">Reference proteome</keyword>
<name>A0AAQ3SKG6_PASNO</name>
<sequence length="82" mass="9775">MRWWHEERTKDVEKLAHPADGTQWKRFDEMYPQFAEDPRNMRFALSTDGMNPFGDILIQGPKQPGFEIYVFLKPLTEDMTKL</sequence>